<dbReference type="GeneID" id="28802303"/>
<protein>
    <submittedName>
        <fullName evidence="6">Recombination protein</fullName>
    </submittedName>
</protein>
<dbReference type="GO" id="GO:0005524">
    <property type="term" value="F:ATP binding"/>
    <property type="evidence" value="ECO:0007669"/>
    <property type="project" value="UniProtKB-KW"/>
</dbReference>
<evidence type="ECO:0000256" key="1">
    <source>
        <dbReference type="ARBA" id="ARBA00009391"/>
    </source>
</evidence>
<organism evidence="6 7">
    <name type="scientific">Staphylococcus phage Stau2</name>
    <dbReference type="NCBI Taxonomy" id="1200862"/>
    <lineage>
        <taxon>Viruses</taxon>
        <taxon>Duplodnaviria</taxon>
        <taxon>Heunggongvirae</taxon>
        <taxon>Uroviricota</taxon>
        <taxon>Caudoviricetes</taxon>
        <taxon>Herelleviridae</taxon>
        <taxon>Twortvirinae</taxon>
        <taxon>Silviavirus</taxon>
        <taxon>Silviavirus stau2</taxon>
    </lineage>
</organism>
<evidence type="ECO:0000256" key="2">
    <source>
        <dbReference type="ARBA" id="ARBA00022741"/>
    </source>
</evidence>
<sequence>MEQLGVDVSKLFSIQSGEGRLKNVTELSVETVGKELEYWIDTFNEKAPGVPILFIWDSLGATRTQDEIDAGVDHKKLGTKATSTQKVVNAISPKLNDTNTGLIVINQARDNLNMSNPYDDPIKSTGGRAFEHGASLRIKVSKGKESELKQNDAMTGKPTYKGHVMRIETKKSKLSRPGQKAEVDLLSGYEVGSDEDTIQLNGVDPYHTIYKEAVERGLITKGTWRNYVTLNGEEIKKYDKDWVPTLMDNHELYLELFSRVYHENFPHKYAPLNNTKVDTTQLEEFKALQDYYEELSSTNKETKEDVNE</sequence>
<evidence type="ECO:0000259" key="5">
    <source>
        <dbReference type="PROSITE" id="PS50163"/>
    </source>
</evidence>
<evidence type="ECO:0000313" key="7">
    <source>
        <dbReference type="Proteomes" id="UP000207597"/>
    </source>
</evidence>
<evidence type="ECO:0000256" key="3">
    <source>
        <dbReference type="ARBA" id="ARBA00022840"/>
    </source>
</evidence>
<dbReference type="PANTHER" id="PTHR45900:SF1">
    <property type="entry name" value="MITOCHONDRIAL DNA REPAIR PROTEIN RECA HOMOLOG-RELATED"/>
    <property type="match status" value="1"/>
</dbReference>
<dbReference type="RefSeq" id="YP_009275847.1">
    <property type="nucleotide sequence ID" value="NC_030933.1"/>
</dbReference>
<accession>A0A0U1ZZE0</accession>
<gene>
    <name evidence="6" type="ORF">Stau2_90</name>
</gene>
<name>A0A0U1ZZE0_9CAUD</name>
<dbReference type="GO" id="GO:0006281">
    <property type="term" value="P:DNA repair"/>
    <property type="evidence" value="ECO:0007669"/>
    <property type="project" value="InterPro"/>
</dbReference>
<dbReference type="InterPro" id="IPR027417">
    <property type="entry name" value="P-loop_NTPase"/>
</dbReference>
<dbReference type="PANTHER" id="PTHR45900">
    <property type="entry name" value="RECA"/>
    <property type="match status" value="1"/>
</dbReference>
<comment type="similarity">
    <text evidence="1">Belongs to the RecA family.</text>
</comment>
<dbReference type="KEGG" id="vg:28802303"/>
<dbReference type="InterPro" id="IPR013765">
    <property type="entry name" value="DNA_recomb/repair_RecA"/>
</dbReference>
<dbReference type="GO" id="GO:0008094">
    <property type="term" value="F:ATP-dependent activity, acting on DNA"/>
    <property type="evidence" value="ECO:0007669"/>
    <property type="project" value="InterPro"/>
</dbReference>
<dbReference type="GO" id="GO:0003697">
    <property type="term" value="F:single-stranded DNA binding"/>
    <property type="evidence" value="ECO:0007669"/>
    <property type="project" value="InterPro"/>
</dbReference>
<dbReference type="InterPro" id="IPR049428">
    <property type="entry name" value="RecA-like_N"/>
</dbReference>
<keyword evidence="4" id="KW-0233">DNA recombination</keyword>
<evidence type="ECO:0000256" key="4">
    <source>
        <dbReference type="ARBA" id="ARBA00023172"/>
    </source>
</evidence>
<dbReference type="PRINTS" id="PR00142">
    <property type="entry name" value="RECA"/>
</dbReference>
<reference evidence="6 7" key="1">
    <citation type="journal article" date="2016" name="Virus Genes">
        <title>Genomic analysis of Staphylococcus phage Stau2 isolated from medical specimen.</title>
        <authorList>
            <person name="Hsieh S.E."/>
            <person name="Tseng Y.H."/>
            <person name="Lo H.H."/>
            <person name="Chen S.T."/>
            <person name="Wu C.N."/>
        </authorList>
    </citation>
    <scope>NUCLEOTIDE SEQUENCE [LARGE SCALE GENOMIC DNA]</scope>
</reference>
<dbReference type="InterPro" id="IPR020587">
    <property type="entry name" value="RecA_monomer-monomer_interface"/>
</dbReference>
<dbReference type="Proteomes" id="UP000207597">
    <property type="component" value="Segment"/>
</dbReference>
<dbReference type="GO" id="GO:0006310">
    <property type="term" value="P:DNA recombination"/>
    <property type="evidence" value="ECO:0007669"/>
    <property type="project" value="UniProtKB-KW"/>
</dbReference>
<dbReference type="PROSITE" id="PS50163">
    <property type="entry name" value="RECA_3"/>
    <property type="match status" value="1"/>
</dbReference>
<dbReference type="EMBL" id="KP881332">
    <property type="protein sequence ID" value="AKA61341.1"/>
    <property type="molecule type" value="Genomic_DNA"/>
</dbReference>
<keyword evidence="3" id="KW-0067">ATP-binding</keyword>
<proteinExistence type="inferred from homology"/>
<feature type="domain" description="RecA family profile 2" evidence="5">
    <location>
        <begin position="115"/>
        <end position="196"/>
    </location>
</feature>
<keyword evidence="2" id="KW-0547">Nucleotide-binding</keyword>
<keyword evidence="7" id="KW-1185">Reference proteome</keyword>
<dbReference type="Gene3D" id="3.40.50.300">
    <property type="entry name" value="P-loop containing nucleotide triphosphate hydrolases"/>
    <property type="match status" value="1"/>
</dbReference>
<evidence type="ECO:0000313" key="6">
    <source>
        <dbReference type="EMBL" id="AKA61341.1"/>
    </source>
</evidence>
<dbReference type="Pfam" id="PF00154">
    <property type="entry name" value="RecA_N"/>
    <property type="match status" value="1"/>
</dbReference>